<dbReference type="EMBL" id="MZ130480">
    <property type="protein sequence ID" value="QWM89579.1"/>
    <property type="molecule type" value="Genomic_DNA"/>
</dbReference>
<proteinExistence type="predicted"/>
<evidence type="ECO:0000313" key="2">
    <source>
        <dbReference type="Proteomes" id="UP000827372"/>
    </source>
</evidence>
<dbReference type="Proteomes" id="UP000827372">
    <property type="component" value="Segment"/>
</dbReference>
<dbReference type="RefSeq" id="YP_010359151.1">
    <property type="nucleotide sequence ID" value="NC_062770.1"/>
</dbReference>
<evidence type="ECO:0000313" key="1">
    <source>
        <dbReference type="EMBL" id="QWM89579.1"/>
    </source>
</evidence>
<reference evidence="1 2" key="1">
    <citation type="submission" date="2021-04" db="EMBL/GenBank/DDBJ databases">
        <authorList>
            <person name="Shkoporov A.N."/>
            <person name="Stockdale S.R."/>
            <person name="Guerin E."/>
            <person name="Ross R.P."/>
            <person name="Hill C."/>
        </authorList>
    </citation>
    <scope>NUCLEOTIDE SEQUENCE [LARGE SCALE GENOMIC DNA]</scope>
    <source>
        <strain evidence="2">cr91_1</strain>
    </source>
</reference>
<dbReference type="GeneID" id="75691542"/>
<sequence>MLLVVDHQQNYSCAMEDKDNKARKFAIKYKGKSCEFIRPNDNREKGRVVGYNIRNGLVIVRTDGTFGWTHFNESEDVLVYKKYKIENHLFYYAHPNNIIINEQNVRKLSSKTSKRR</sequence>
<protein>
    <submittedName>
        <fullName evidence="1">Uncharacterized protein</fullName>
    </submittedName>
</protein>
<name>A0AAE7RWY1_9CAUD</name>
<dbReference type="KEGG" id="vg:75691542"/>
<organism evidence="1 2">
    <name type="scientific">uncultured phage cr91_1</name>
    <dbReference type="NCBI Taxonomy" id="2986403"/>
    <lineage>
        <taxon>Viruses</taxon>
        <taxon>Duplodnaviria</taxon>
        <taxon>Heunggongvirae</taxon>
        <taxon>Uroviricota</taxon>
        <taxon>Caudoviricetes</taxon>
        <taxon>Crassvirales</taxon>
        <taxon>Intestiviridae</taxon>
        <taxon>Crudevirinae</taxon>
        <taxon>Drivevirus</taxon>
        <taxon>Drivevirus gastrointestinalis</taxon>
    </lineage>
</organism>
<keyword evidence="2" id="KW-1185">Reference proteome</keyword>
<accession>A0AAE7RWY1</accession>
<gene>
    <name evidence="1" type="primary">gp_16349</name>
</gene>